<comment type="caution">
    <text evidence="1">The sequence shown here is derived from an EMBL/GenBank/DDBJ whole genome shotgun (WGS) entry which is preliminary data.</text>
</comment>
<organism evidence="1 2">
    <name type="scientific">Helicobacter bilis ATCC 43879</name>
    <dbReference type="NCBI Taxonomy" id="613026"/>
    <lineage>
        <taxon>Bacteria</taxon>
        <taxon>Pseudomonadati</taxon>
        <taxon>Campylobacterota</taxon>
        <taxon>Epsilonproteobacteria</taxon>
        <taxon>Campylobacterales</taxon>
        <taxon>Helicobacteraceae</taxon>
        <taxon>Helicobacter</taxon>
    </lineage>
</organism>
<dbReference type="HOGENOM" id="CLU_136202_0_0_7"/>
<gene>
    <name evidence="1" type="ORF">HRAG_02129</name>
</gene>
<dbReference type="EMBL" id="ACDN02000044">
    <property type="protein sequence ID" value="EEO25072.1"/>
    <property type="molecule type" value="Genomic_DNA"/>
</dbReference>
<proteinExistence type="predicted"/>
<evidence type="ECO:0000313" key="2">
    <source>
        <dbReference type="Proteomes" id="UP000005085"/>
    </source>
</evidence>
<accession>C3XJ83</accession>
<sequence>MKKLCIVFALFISLGYTQEAKLTQVYFDENLTNLRCVKIFVNLVKSSDFDFKSWSGDKSIEWVKEHISFEFDTWDKRIILARLFFDWQDSRNDEFQGTGTIGFVEYDRQTQKLQDVNLEVSLHFDKRLAKSLESCD</sequence>
<dbReference type="OrthoDB" id="5327634at2"/>
<dbReference type="Proteomes" id="UP000005085">
    <property type="component" value="Unassembled WGS sequence"/>
</dbReference>
<name>C3XJ83_9HELI</name>
<dbReference type="AlphaFoldDB" id="C3XJ83"/>
<reference evidence="1 2" key="1">
    <citation type="journal article" date="2014" name="Genome Announc.">
        <title>Draft genome sequences of six enterohepatic helicobacter species isolated from humans and one from rhesus macaques.</title>
        <authorList>
            <person name="Shen Z."/>
            <person name="Sheh A."/>
            <person name="Young S.K."/>
            <person name="Abouelliel A."/>
            <person name="Ward D.V."/>
            <person name="Earl A.M."/>
            <person name="Fox J.G."/>
        </authorList>
    </citation>
    <scope>NUCLEOTIDE SEQUENCE [LARGE SCALE GENOMIC DNA]</scope>
    <source>
        <strain evidence="1 2">ATCC 43879</strain>
    </source>
</reference>
<protein>
    <submittedName>
        <fullName evidence="1">Uncharacterized protein</fullName>
    </submittedName>
</protein>
<evidence type="ECO:0000313" key="1">
    <source>
        <dbReference type="EMBL" id="EEO25072.1"/>
    </source>
</evidence>
<keyword evidence="2" id="KW-1185">Reference proteome</keyword>
<dbReference type="RefSeq" id="WP_005220038.1">
    <property type="nucleotide sequence ID" value="NZ_KI392040.1"/>
</dbReference>